<sequence>MDASRLDRLERQVQKDLAEIFREIAQNQFRGIVFTVTRVRISPDLSIGRVNISLFPVKDKALVLDWIKEHGSLIKDRLVRKMKGSLRKVPDFYFYLDESVDAEAEIDRILKEGGDSPIK</sequence>
<dbReference type="GO" id="GO:0030490">
    <property type="term" value="P:maturation of SSU-rRNA"/>
    <property type="evidence" value="ECO:0007669"/>
    <property type="project" value="UniProtKB-UniRule"/>
</dbReference>
<keyword evidence="1 2" id="KW-0690">Ribosome biogenesis</keyword>
<proteinExistence type="inferred from homology"/>
<comment type="subcellular location">
    <subcellularLocation>
        <location evidence="2">Cytoplasm</location>
    </subcellularLocation>
</comment>
<organism evidence="3 4">
    <name type="scientific">Croceimicrobium hydrocarbonivorans</name>
    <dbReference type="NCBI Taxonomy" id="2761580"/>
    <lineage>
        <taxon>Bacteria</taxon>
        <taxon>Pseudomonadati</taxon>
        <taxon>Bacteroidota</taxon>
        <taxon>Flavobacteriia</taxon>
        <taxon>Flavobacteriales</taxon>
        <taxon>Owenweeksiaceae</taxon>
        <taxon>Croceimicrobium</taxon>
    </lineage>
</organism>
<protein>
    <recommendedName>
        <fullName evidence="2">Ribosome-binding factor A</fullName>
    </recommendedName>
</protein>
<comment type="subunit">
    <text evidence="2">Monomer. Binds 30S ribosomal subunits, but not 50S ribosomal subunits or 70S ribosomes.</text>
</comment>
<dbReference type="Proteomes" id="UP000516305">
    <property type="component" value="Chromosome"/>
</dbReference>
<comment type="function">
    <text evidence="2">One of several proteins that assist in the late maturation steps of the functional core of the 30S ribosomal subunit. Associates with free 30S ribosomal subunits (but not with 30S subunits that are part of 70S ribosomes or polysomes). Required for efficient processing of 16S rRNA. May interact with the 5'-terminal helix region of 16S rRNA.</text>
</comment>
<dbReference type="KEGG" id="chyd:H4K34_06825"/>
<dbReference type="SUPFAM" id="SSF89919">
    <property type="entry name" value="Ribosome-binding factor A, RbfA"/>
    <property type="match status" value="1"/>
</dbReference>
<dbReference type="EMBL" id="CP060139">
    <property type="protein sequence ID" value="QNR25549.1"/>
    <property type="molecule type" value="Genomic_DNA"/>
</dbReference>
<evidence type="ECO:0000256" key="1">
    <source>
        <dbReference type="ARBA" id="ARBA00022517"/>
    </source>
</evidence>
<keyword evidence="2" id="KW-0963">Cytoplasm</keyword>
<dbReference type="PANTHER" id="PTHR33515:SF1">
    <property type="entry name" value="RIBOSOME-BINDING FACTOR A, CHLOROPLASTIC-RELATED"/>
    <property type="match status" value="1"/>
</dbReference>
<dbReference type="AlphaFoldDB" id="A0A7H0VIK1"/>
<gene>
    <name evidence="2" type="primary">rbfA</name>
    <name evidence="3" type="ORF">H4K34_06825</name>
</gene>
<dbReference type="PANTHER" id="PTHR33515">
    <property type="entry name" value="RIBOSOME-BINDING FACTOR A, CHLOROPLASTIC-RELATED"/>
    <property type="match status" value="1"/>
</dbReference>
<dbReference type="InterPro" id="IPR023799">
    <property type="entry name" value="RbfA_dom_sf"/>
</dbReference>
<evidence type="ECO:0000313" key="4">
    <source>
        <dbReference type="Proteomes" id="UP000516305"/>
    </source>
</evidence>
<dbReference type="GO" id="GO:0043024">
    <property type="term" value="F:ribosomal small subunit binding"/>
    <property type="evidence" value="ECO:0007669"/>
    <property type="project" value="TreeGrafter"/>
</dbReference>
<dbReference type="GO" id="GO:0005829">
    <property type="term" value="C:cytosol"/>
    <property type="evidence" value="ECO:0007669"/>
    <property type="project" value="TreeGrafter"/>
</dbReference>
<comment type="similarity">
    <text evidence="2">Belongs to the RbfA family.</text>
</comment>
<dbReference type="InterPro" id="IPR015946">
    <property type="entry name" value="KH_dom-like_a/b"/>
</dbReference>
<evidence type="ECO:0000313" key="3">
    <source>
        <dbReference type="EMBL" id="QNR25549.1"/>
    </source>
</evidence>
<evidence type="ECO:0000256" key="2">
    <source>
        <dbReference type="HAMAP-Rule" id="MF_00003"/>
    </source>
</evidence>
<dbReference type="HAMAP" id="MF_00003">
    <property type="entry name" value="RbfA"/>
    <property type="match status" value="1"/>
</dbReference>
<reference evidence="3 4" key="1">
    <citation type="submission" date="2020-08" db="EMBL/GenBank/DDBJ databases">
        <title>Croceimicrobium hydrocarbonivorans gen. nov., sp. nov., a novel marine bacterium isolated from a bacterial consortium that degrades polyethylene terephthalate.</title>
        <authorList>
            <person name="Liu R."/>
        </authorList>
    </citation>
    <scope>NUCLEOTIDE SEQUENCE [LARGE SCALE GENOMIC DNA]</scope>
    <source>
        <strain evidence="3 4">A20-9</strain>
    </source>
</reference>
<keyword evidence="4" id="KW-1185">Reference proteome</keyword>
<accession>A0A7H0VIK1</accession>
<dbReference type="Pfam" id="PF02033">
    <property type="entry name" value="RBFA"/>
    <property type="match status" value="1"/>
</dbReference>
<name>A0A7H0VIK1_9FLAO</name>
<dbReference type="InterPro" id="IPR000238">
    <property type="entry name" value="RbfA"/>
</dbReference>
<dbReference type="Gene3D" id="3.30.300.20">
    <property type="match status" value="1"/>
</dbReference>
<dbReference type="RefSeq" id="WP_210760076.1">
    <property type="nucleotide sequence ID" value="NZ_CP060139.1"/>
</dbReference>